<dbReference type="Pfam" id="PF02470">
    <property type="entry name" value="MlaD"/>
    <property type="match status" value="1"/>
</dbReference>
<evidence type="ECO:0000313" key="4">
    <source>
        <dbReference type="EMBL" id="MDV6309509.1"/>
    </source>
</evidence>
<comment type="caution">
    <text evidence="5">The sequence shown here is derived from an EMBL/GenBank/DDBJ whole genome shotgun (WGS) entry which is preliminary data.</text>
</comment>
<proteinExistence type="predicted"/>
<dbReference type="Proteomes" id="UP001185922">
    <property type="component" value="Unassembled WGS sequence"/>
</dbReference>
<feature type="domain" description="Mce/MlaD" evidence="2">
    <location>
        <begin position="9"/>
        <end position="81"/>
    </location>
</feature>
<dbReference type="EMBL" id="JAWLKI010000029">
    <property type="protein sequence ID" value="MDV6309509.1"/>
    <property type="molecule type" value="Genomic_DNA"/>
</dbReference>
<dbReference type="Proteomes" id="UP001185779">
    <property type="component" value="Unassembled WGS sequence"/>
</dbReference>
<dbReference type="InterPro" id="IPR003399">
    <property type="entry name" value="Mce/MlaD"/>
</dbReference>
<feature type="region of interest" description="Disordered" evidence="1">
    <location>
        <begin position="302"/>
        <end position="352"/>
    </location>
</feature>
<dbReference type="PANTHER" id="PTHR33371">
    <property type="entry name" value="INTERMEMBRANE PHOSPHOLIPID TRANSPORT SYSTEM BINDING PROTEIN MLAD-RELATED"/>
    <property type="match status" value="1"/>
</dbReference>
<reference evidence="5 6" key="1">
    <citation type="submission" date="2023-10" db="EMBL/GenBank/DDBJ databases">
        <title>Development of a sustainable strategy for remediation of hydrocarbon-contaminated territories based on the waste exchange concept.</title>
        <authorList>
            <person name="Krivoruchko A."/>
        </authorList>
    </citation>
    <scope>NUCLEOTIDE SEQUENCE</scope>
    <source>
        <strain evidence="4 6">IEGM 1266</strain>
        <strain evidence="5">IEGM 1279</strain>
    </source>
</reference>
<dbReference type="EMBL" id="JAWLKH010000005">
    <property type="protein sequence ID" value="MDV6311794.1"/>
    <property type="molecule type" value="Genomic_DNA"/>
</dbReference>
<dbReference type="AlphaFoldDB" id="A0AAE4U0L4"/>
<dbReference type="InterPro" id="IPR052336">
    <property type="entry name" value="MlaD_Phospholipid_Transporter"/>
</dbReference>
<feature type="compositionally biased region" description="Low complexity" evidence="1">
    <location>
        <begin position="328"/>
        <end position="342"/>
    </location>
</feature>
<dbReference type="RefSeq" id="WP_006437079.1">
    <property type="nucleotide sequence ID" value="NZ_JAAXON010000019.1"/>
</dbReference>
<dbReference type="SUPFAM" id="SSF58104">
    <property type="entry name" value="Methyl-accepting chemotaxis protein (MCP) signaling domain"/>
    <property type="match status" value="1"/>
</dbReference>
<gene>
    <name evidence="4" type="ORF">R3P94_19775</name>
    <name evidence="5" type="ORF">R3Q15_07790</name>
</gene>
<dbReference type="Pfam" id="PF11887">
    <property type="entry name" value="Mce4_CUP1"/>
    <property type="match status" value="1"/>
</dbReference>
<evidence type="ECO:0000256" key="1">
    <source>
        <dbReference type="SAM" id="MobiDB-lite"/>
    </source>
</evidence>
<evidence type="ECO:0000313" key="6">
    <source>
        <dbReference type="Proteomes" id="UP001185779"/>
    </source>
</evidence>
<dbReference type="GO" id="GO:0005576">
    <property type="term" value="C:extracellular region"/>
    <property type="evidence" value="ECO:0007669"/>
    <property type="project" value="TreeGrafter"/>
</dbReference>
<dbReference type="InterPro" id="IPR024516">
    <property type="entry name" value="Mce_C"/>
</dbReference>
<feature type="region of interest" description="Disordered" evidence="1">
    <location>
        <begin position="81"/>
        <end position="100"/>
    </location>
</feature>
<feature type="domain" description="Mammalian cell entry C-terminal" evidence="3">
    <location>
        <begin position="87"/>
        <end position="270"/>
    </location>
</feature>
<evidence type="ECO:0000259" key="3">
    <source>
        <dbReference type="Pfam" id="PF11887"/>
    </source>
</evidence>
<organism evidence="5 7">
    <name type="scientific">Gordonia amicalis</name>
    <dbReference type="NCBI Taxonomy" id="89053"/>
    <lineage>
        <taxon>Bacteria</taxon>
        <taxon>Bacillati</taxon>
        <taxon>Actinomycetota</taxon>
        <taxon>Actinomycetes</taxon>
        <taxon>Mycobacteriales</taxon>
        <taxon>Gordoniaceae</taxon>
        <taxon>Gordonia</taxon>
    </lineage>
</organism>
<protein>
    <submittedName>
        <fullName evidence="5">MCE family protein</fullName>
    </submittedName>
</protein>
<dbReference type="PANTHER" id="PTHR33371:SF15">
    <property type="entry name" value="LIPOPROTEIN LPRN"/>
    <property type="match status" value="1"/>
</dbReference>
<feature type="compositionally biased region" description="Pro residues" evidence="1">
    <location>
        <begin position="343"/>
        <end position="352"/>
    </location>
</feature>
<evidence type="ECO:0000313" key="5">
    <source>
        <dbReference type="EMBL" id="MDV6311794.1"/>
    </source>
</evidence>
<name>A0AAE4U0L4_9ACTN</name>
<accession>A0AAE4U0L4</accession>
<evidence type="ECO:0000259" key="2">
    <source>
        <dbReference type="Pfam" id="PF02470"/>
    </source>
</evidence>
<sequence>MPAAATPFDVTAELITADGLVSGADVRHGQQIVGRVTDMRLEERHAEITMTIADGTDLPANTTLNVELPSALGTPFVRLSEPADPQGRLTEGSHLSLSDTGVGPQIESTLAALGNILGGSGVSQLQSVMSSLNTAFENRSDKVGDLIDTLNRLLARSSRYTDDFNAAMAAAADVSELLVAQQQTVDDFLGQVPQAVTVLAAQRDQIAKLMSQTTRLATNVAAITRGRQETLDHLVGDAEQMVKSLSAFNTEVGSTLDNMNAFMTNFDRAIPGDYLVFDGSLDIPGGIDKILTGGVLLAGQPLPTPDDLRNVLSGGLANKRPEKKAAKKAAPATKTPPKTTPQTPSPRPGAPR</sequence>
<keyword evidence="6" id="KW-1185">Reference proteome</keyword>
<evidence type="ECO:0000313" key="7">
    <source>
        <dbReference type="Proteomes" id="UP001185922"/>
    </source>
</evidence>